<sequence>MKYKTKETIQFRQSFSSAARGSRSILSFPLRLTLPCLLFFFYLTPSERQAASRYSSKLSSVALQTKALQHEIQPVH</sequence>
<organism evidence="1 2">
    <name type="scientific">Daphnia magna</name>
    <dbReference type="NCBI Taxonomy" id="35525"/>
    <lineage>
        <taxon>Eukaryota</taxon>
        <taxon>Metazoa</taxon>
        <taxon>Ecdysozoa</taxon>
        <taxon>Arthropoda</taxon>
        <taxon>Crustacea</taxon>
        <taxon>Branchiopoda</taxon>
        <taxon>Diplostraca</taxon>
        <taxon>Cladocera</taxon>
        <taxon>Anomopoda</taxon>
        <taxon>Daphniidae</taxon>
        <taxon>Daphnia</taxon>
    </lineage>
</organism>
<keyword evidence="2" id="KW-1185">Reference proteome</keyword>
<evidence type="ECO:0000313" key="2">
    <source>
        <dbReference type="Proteomes" id="UP001234178"/>
    </source>
</evidence>
<name>A0ABR0A4L0_9CRUS</name>
<reference evidence="1 2" key="1">
    <citation type="journal article" date="2023" name="Nucleic Acids Res.">
        <title>The hologenome of Daphnia magna reveals possible DNA methylation and microbiome-mediated evolution of the host genome.</title>
        <authorList>
            <person name="Chaturvedi A."/>
            <person name="Li X."/>
            <person name="Dhandapani V."/>
            <person name="Marshall H."/>
            <person name="Kissane S."/>
            <person name="Cuenca-Cambronero M."/>
            <person name="Asole G."/>
            <person name="Calvet F."/>
            <person name="Ruiz-Romero M."/>
            <person name="Marangio P."/>
            <person name="Guigo R."/>
            <person name="Rago D."/>
            <person name="Mirbahai L."/>
            <person name="Eastwood N."/>
            <person name="Colbourne J.K."/>
            <person name="Zhou J."/>
            <person name="Mallon E."/>
            <person name="Orsini L."/>
        </authorList>
    </citation>
    <scope>NUCLEOTIDE SEQUENCE [LARGE SCALE GENOMIC DNA]</scope>
    <source>
        <strain evidence="1">LRV0_1</strain>
    </source>
</reference>
<dbReference type="Proteomes" id="UP001234178">
    <property type="component" value="Unassembled WGS sequence"/>
</dbReference>
<comment type="caution">
    <text evidence="1">The sequence shown here is derived from an EMBL/GenBank/DDBJ whole genome shotgun (WGS) entry which is preliminary data.</text>
</comment>
<evidence type="ECO:0000313" key="1">
    <source>
        <dbReference type="EMBL" id="KAK4020071.1"/>
    </source>
</evidence>
<proteinExistence type="predicted"/>
<dbReference type="EMBL" id="JAOYFB010000036">
    <property type="protein sequence ID" value="KAK4020071.1"/>
    <property type="molecule type" value="Genomic_DNA"/>
</dbReference>
<protein>
    <submittedName>
        <fullName evidence="1">Uncharacterized protein</fullName>
    </submittedName>
</protein>
<gene>
    <name evidence="1" type="ORF">OUZ56_002067</name>
</gene>
<accession>A0ABR0A4L0</accession>